<dbReference type="Gene3D" id="3.30.360.10">
    <property type="entry name" value="Dihydrodipicolinate Reductase, domain 2"/>
    <property type="match status" value="1"/>
</dbReference>
<keyword evidence="7 10" id="KW-0791">Threonine biosynthesis</keyword>
<comment type="similarity">
    <text evidence="3 11">Belongs to the homoserine dehydrogenase family.</text>
</comment>
<dbReference type="InterPro" id="IPR019811">
    <property type="entry name" value="HDH_CS"/>
</dbReference>
<organism evidence="14 15">
    <name type="scientific">Anseongella ginsenosidimutans</name>
    <dbReference type="NCBI Taxonomy" id="496056"/>
    <lineage>
        <taxon>Bacteria</taxon>
        <taxon>Pseudomonadati</taxon>
        <taxon>Bacteroidota</taxon>
        <taxon>Sphingobacteriia</taxon>
        <taxon>Sphingobacteriales</taxon>
        <taxon>Sphingobacteriaceae</taxon>
        <taxon>Anseongella</taxon>
    </lineage>
</organism>
<dbReference type="GO" id="GO:0004412">
    <property type="term" value="F:homoserine dehydrogenase activity"/>
    <property type="evidence" value="ECO:0007669"/>
    <property type="project" value="UniProtKB-EC"/>
</dbReference>
<keyword evidence="8 10" id="KW-0560">Oxidoreductase</keyword>
<dbReference type="SUPFAM" id="SSF51735">
    <property type="entry name" value="NAD(P)-binding Rossmann-fold domains"/>
    <property type="match status" value="1"/>
</dbReference>
<dbReference type="AlphaFoldDB" id="A0A4V2UTH1"/>
<accession>A0A4V2UTH1</accession>
<dbReference type="FunFam" id="3.30.360.10:FF:000005">
    <property type="entry name" value="Homoserine dehydrogenase"/>
    <property type="match status" value="1"/>
</dbReference>
<evidence type="ECO:0000313" key="14">
    <source>
        <dbReference type="EMBL" id="TCS86049.1"/>
    </source>
</evidence>
<dbReference type="OrthoDB" id="9808167at2"/>
<comment type="caution">
    <text evidence="14">The sequence shown here is derived from an EMBL/GenBank/DDBJ whole genome shotgun (WGS) entry which is preliminary data.</text>
</comment>
<dbReference type="InterPro" id="IPR001342">
    <property type="entry name" value="HDH_cat"/>
</dbReference>
<evidence type="ECO:0000256" key="1">
    <source>
        <dbReference type="ARBA" id="ARBA00005056"/>
    </source>
</evidence>
<dbReference type="UniPathway" id="UPA00050">
    <property type="reaction ID" value="UER00063"/>
</dbReference>
<comment type="pathway">
    <text evidence="1 10">Amino-acid biosynthesis; L-threonine biosynthesis; L-threonine from L-aspartate: step 3/5.</text>
</comment>
<evidence type="ECO:0000256" key="9">
    <source>
        <dbReference type="ARBA" id="ARBA00023167"/>
    </source>
</evidence>
<gene>
    <name evidence="14" type="ORF">EDD80_10976</name>
</gene>
<evidence type="ECO:0000256" key="11">
    <source>
        <dbReference type="RuleBase" id="RU004171"/>
    </source>
</evidence>
<keyword evidence="10" id="KW-0521">NADP</keyword>
<evidence type="ECO:0000256" key="6">
    <source>
        <dbReference type="ARBA" id="ARBA00022605"/>
    </source>
</evidence>
<protein>
    <recommendedName>
        <fullName evidence="5 10">Homoserine dehydrogenase</fullName>
        <ecNumber evidence="4 10">1.1.1.3</ecNumber>
    </recommendedName>
</protein>
<dbReference type="RefSeq" id="WP_132129855.1">
    <property type="nucleotide sequence ID" value="NZ_CP042432.1"/>
</dbReference>
<evidence type="ECO:0000256" key="3">
    <source>
        <dbReference type="ARBA" id="ARBA00006753"/>
    </source>
</evidence>
<keyword evidence="6 10" id="KW-0028">Amino-acid biosynthesis</keyword>
<dbReference type="InterPro" id="IPR005106">
    <property type="entry name" value="Asp/hSer_DH_NAD-bd"/>
</dbReference>
<feature type="domain" description="Homoserine dehydrogenase catalytic" evidence="12">
    <location>
        <begin position="131"/>
        <end position="308"/>
    </location>
</feature>
<evidence type="ECO:0000256" key="7">
    <source>
        <dbReference type="ARBA" id="ARBA00022697"/>
    </source>
</evidence>
<keyword evidence="15" id="KW-1185">Reference proteome</keyword>
<reference evidence="14 15" key="1">
    <citation type="submission" date="2019-03" db="EMBL/GenBank/DDBJ databases">
        <title>Genomic Encyclopedia of Type Strains, Phase IV (KMG-IV): sequencing the most valuable type-strain genomes for metagenomic binning, comparative biology and taxonomic classification.</title>
        <authorList>
            <person name="Goeker M."/>
        </authorList>
    </citation>
    <scope>NUCLEOTIDE SEQUENCE [LARGE SCALE GENOMIC DNA]</scope>
    <source>
        <strain evidence="14 15">DSM 21100</strain>
    </source>
</reference>
<evidence type="ECO:0000313" key="15">
    <source>
        <dbReference type="Proteomes" id="UP000295807"/>
    </source>
</evidence>
<evidence type="ECO:0000256" key="10">
    <source>
        <dbReference type="RuleBase" id="RU000579"/>
    </source>
</evidence>
<dbReference type="GO" id="GO:0050661">
    <property type="term" value="F:NADP binding"/>
    <property type="evidence" value="ECO:0007669"/>
    <property type="project" value="InterPro"/>
</dbReference>
<name>A0A4V2UTH1_9SPHI</name>
<dbReference type="PROSITE" id="PS01042">
    <property type="entry name" value="HOMOSER_DHGENASE"/>
    <property type="match status" value="1"/>
</dbReference>
<evidence type="ECO:0000259" key="12">
    <source>
        <dbReference type="Pfam" id="PF00742"/>
    </source>
</evidence>
<comment type="pathway">
    <text evidence="2 10">Amino-acid biosynthesis; L-methionine biosynthesis via de novo pathway; L-homoserine from L-aspartate: step 3/3.</text>
</comment>
<dbReference type="GO" id="GO:0009088">
    <property type="term" value="P:threonine biosynthetic process"/>
    <property type="evidence" value="ECO:0007669"/>
    <property type="project" value="UniProtKB-UniPathway"/>
</dbReference>
<dbReference type="EC" id="1.1.1.3" evidence="4 10"/>
<dbReference type="PANTHER" id="PTHR43331:SF1">
    <property type="entry name" value="HOMOSERINE DEHYDROGENASE"/>
    <property type="match status" value="1"/>
</dbReference>
<dbReference type="SUPFAM" id="SSF55347">
    <property type="entry name" value="Glyceraldehyde-3-phosphate dehydrogenase-like, C-terminal domain"/>
    <property type="match status" value="1"/>
</dbReference>
<evidence type="ECO:0000256" key="4">
    <source>
        <dbReference type="ARBA" id="ARBA00013213"/>
    </source>
</evidence>
<dbReference type="Pfam" id="PF00742">
    <property type="entry name" value="Homoserine_dh"/>
    <property type="match status" value="1"/>
</dbReference>
<dbReference type="NCBIfam" id="NF004976">
    <property type="entry name" value="PRK06349.1"/>
    <property type="match status" value="1"/>
</dbReference>
<evidence type="ECO:0000256" key="8">
    <source>
        <dbReference type="ARBA" id="ARBA00023002"/>
    </source>
</evidence>
<dbReference type="Pfam" id="PF03447">
    <property type="entry name" value="NAD_binding_3"/>
    <property type="match status" value="1"/>
</dbReference>
<feature type="domain" description="Aspartate/homoserine dehydrogenase NAD-binding" evidence="13">
    <location>
        <begin position="13"/>
        <end position="123"/>
    </location>
</feature>
<dbReference type="PANTHER" id="PTHR43331">
    <property type="entry name" value="HOMOSERINE DEHYDROGENASE"/>
    <property type="match status" value="1"/>
</dbReference>
<proteinExistence type="inferred from homology"/>
<evidence type="ECO:0000259" key="13">
    <source>
        <dbReference type="Pfam" id="PF03447"/>
    </source>
</evidence>
<keyword evidence="9 10" id="KW-0486">Methionine biosynthesis</keyword>
<evidence type="ECO:0000256" key="5">
    <source>
        <dbReference type="ARBA" id="ARBA00013376"/>
    </source>
</evidence>
<dbReference type="EMBL" id="SMAD01000009">
    <property type="protein sequence ID" value="TCS86049.1"/>
    <property type="molecule type" value="Genomic_DNA"/>
</dbReference>
<sequence length="418" mass="46608">MSDSSKTRLGVFGFGCVGQGLYNVLSHSKGIKAEIRKICIKNASKKRSLPEHYFTLDKNELLFNDDIDVIVELIDDPVAAFEIVKTALQNGKAVVTANKKMLADNFEELFRLQLSSNVPLLYEASCCGCIPIIRNLEEYYDNDQLSAVEGVFNGSTNYILTKMFRENVSFETALSEAQVNGFAESDPSLDIDGYDAKYKLGIILAHSFGLFVKPGQLFNYGITHISDFDANYAKEKGYKIKLIAFCRKIGNTIAAGVLPRFITPESKLFGIDYEYNAVMVESIFSEYQYFVGKGAGSNPTGSAVLSDISALTYNYKYEYKKYQLHENLQVSNDFFINLYIRYNPANPLPPDIFEEVHEQYVSHNNAYMIGSVHFDRLVNSGIWEREDVNIITAAEPGIHGAAAAAGKSQEAELAISNK</sequence>
<dbReference type="Gene3D" id="3.40.50.720">
    <property type="entry name" value="NAD(P)-binding Rossmann-like Domain"/>
    <property type="match status" value="1"/>
</dbReference>
<dbReference type="Proteomes" id="UP000295807">
    <property type="component" value="Unassembled WGS sequence"/>
</dbReference>
<dbReference type="UniPathway" id="UPA00051">
    <property type="reaction ID" value="UER00465"/>
</dbReference>
<dbReference type="GO" id="GO:0009086">
    <property type="term" value="P:methionine biosynthetic process"/>
    <property type="evidence" value="ECO:0007669"/>
    <property type="project" value="UniProtKB-KW"/>
</dbReference>
<comment type="catalytic activity">
    <reaction evidence="10">
        <text>L-homoserine + NADP(+) = L-aspartate 4-semialdehyde + NADPH + H(+)</text>
        <dbReference type="Rhea" id="RHEA:15761"/>
        <dbReference type="ChEBI" id="CHEBI:15378"/>
        <dbReference type="ChEBI" id="CHEBI:57476"/>
        <dbReference type="ChEBI" id="CHEBI:57783"/>
        <dbReference type="ChEBI" id="CHEBI:58349"/>
        <dbReference type="ChEBI" id="CHEBI:537519"/>
        <dbReference type="EC" id="1.1.1.3"/>
    </reaction>
</comment>
<dbReference type="InterPro" id="IPR036291">
    <property type="entry name" value="NAD(P)-bd_dom_sf"/>
</dbReference>
<evidence type="ECO:0000256" key="2">
    <source>
        <dbReference type="ARBA" id="ARBA00005062"/>
    </source>
</evidence>
<dbReference type="Gene3D" id="3.30.70.260">
    <property type="match status" value="1"/>
</dbReference>